<dbReference type="EMBL" id="CP010802">
    <property type="protein sequence ID" value="ALC16583.1"/>
    <property type="molecule type" value="Genomic_DNA"/>
</dbReference>
<reference evidence="1 2" key="1">
    <citation type="submission" date="2015-07" db="EMBL/GenBank/DDBJ databases">
        <title>Isolation and Genomic Characterization of a Novel Halophilic Metal-Reducing Deltaproteobacterium from the Deep Subsurface.</title>
        <authorList>
            <person name="Badalamenti J.P."/>
            <person name="Summers Z.M."/>
            <person name="Gralnick J.A."/>
            <person name="Bond D.R."/>
        </authorList>
    </citation>
    <scope>NUCLEOTIDE SEQUENCE [LARGE SCALE GENOMIC DNA]</scope>
    <source>
        <strain evidence="1 2">WTL</strain>
    </source>
</reference>
<proteinExistence type="predicted"/>
<dbReference type="STRING" id="1603606.DSOUD_1808"/>
<name>A0A0M3QFS6_9BACT</name>
<evidence type="ECO:0000313" key="1">
    <source>
        <dbReference type="EMBL" id="ALC16583.1"/>
    </source>
</evidence>
<evidence type="ECO:0000313" key="2">
    <source>
        <dbReference type="Proteomes" id="UP000057158"/>
    </source>
</evidence>
<dbReference type="RefSeq" id="WP_053550670.1">
    <property type="nucleotide sequence ID" value="NZ_CP010802.1"/>
</dbReference>
<accession>A0A0M3QFS6</accession>
<dbReference type="KEGG" id="des:DSOUD_1808"/>
<organism evidence="1 2">
    <name type="scientific">Desulfuromonas soudanensis</name>
    <dbReference type="NCBI Taxonomy" id="1603606"/>
    <lineage>
        <taxon>Bacteria</taxon>
        <taxon>Pseudomonadati</taxon>
        <taxon>Thermodesulfobacteriota</taxon>
        <taxon>Desulfuromonadia</taxon>
        <taxon>Desulfuromonadales</taxon>
        <taxon>Desulfuromonadaceae</taxon>
        <taxon>Desulfuromonas</taxon>
    </lineage>
</organism>
<gene>
    <name evidence="1" type="ORF">DSOUD_1808</name>
</gene>
<sequence length="119" mass="13683">MKGRTVREFPANADLWPQVEAWAAKNRFALDHQEVNRRVYRKGHWMLMAPAWVEIRREGQRAILEAWINADLFLILSLFSGKKSETGIESGGITAAVPRRKTREAVNRLLALFDQKPIV</sequence>
<dbReference type="PATRIC" id="fig|1603606.3.peg.1963"/>
<dbReference type="Proteomes" id="UP000057158">
    <property type="component" value="Chromosome"/>
</dbReference>
<keyword evidence="2" id="KW-1185">Reference proteome</keyword>
<dbReference type="AlphaFoldDB" id="A0A0M3QFS6"/>
<protein>
    <submittedName>
        <fullName evidence="1">Uncharacterized protein</fullName>
    </submittedName>
</protein>
<dbReference type="OrthoDB" id="5405742at2"/>